<dbReference type="SUPFAM" id="SSF46689">
    <property type="entry name" value="Homeodomain-like"/>
    <property type="match status" value="1"/>
</dbReference>
<feature type="region of interest" description="Disordered" evidence="1">
    <location>
        <begin position="1"/>
        <end position="67"/>
    </location>
</feature>
<evidence type="ECO:0000313" key="3">
    <source>
        <dbReference type="EMBL" id="KAG0292583.1"/>
    </source>
</evidence>
<dbReference type="InterPro" id="IPR009057">
    <property type="entry name" value="Homeodomain-like_sf"/>
</dbReference>
<dbReference type="Proteomes" id="UP001194696">
    <property type="component" value="Unassembled WGS sequence"/>
</dbReference>
<name>A0ABQ7K7T9_9FUNG</name>
<reference evidence="3 4" key="1">
    <citation type="journal article" date="2020" name="Fungal Divers.">
        <title>Resolving the Mortierellaceae phylogeny through synthesis of multi-gene phylogenetics and phylogenomics.</title>
        <authorList>
            <person name="Vandepol N."/>
            <person name="Liber J."/>
            <person name="Desiro A."/>
            <person name="Na H."/>
            <person name="Kennedy M."/>
            <person name="Barry K."/>
            <person name="Grigoriev I.V."/>
            <person name="Miller A.N."/>
            <person name="O'Donnell K."/>
            <person name="Stajich J.E."/>
            <person name="Bonito G."/>
        </authorList>
    </citation>
    <scope>NUCLEOTIDE SEQUENCE [LARGE SCALE GENOMIC DNA]</scope>
    <source>
        <strain evidence="3 4">AD045</strain>
    </source>
</reference>
<feature type="region of interest" description="Disordered" evidence="1">
    <location>
        <begin position="86"/>
        <end position="110"/>
    </location>
</feature>
<comment type="caution">
    <text evidence="3">The sequence shown here is derived from an EMBL/GenBank/DDBJ whole genome shotgun (WGS) entry which is preliminary data.</text>
</comment>
<evidence type="ECO:0000313" key="4">
    <source>
        <dbReference type="Proteomes" id="UP001194696"/>
    </source>
</evidence>
<evidence type="ECO:0000256" key="1">
    <source>
        <dbReference type="SAM" id="MobiDB-lite"/>
    </source>
</evidence>
<dbReference type="InterPro" id="IPR001005">
    <property type="entry name" value="SANT/Myb"/>
</dbReference>
<evidence type="ECO:0000259" key="2">
    <source>
        <dbReference type="PROSITE" id="PS50090"/>
    </source>
</evidence>
<feature type="compositionally biased region" description="Polar residues" evidence="1">
    <location>
        <begin position="48"/>
        <end position="61"/>
    </location>
</feature>
<organism evidence="3 4">
    <name type="scientific">Linnemannia gamsii</name>
    <dbReference type="NCBI Taxonomy" id="64522"/>
    <lineage>
        <taxon>Eukaryota</taxon>
        <taxon>Fungi</taxon>
        <taxon>Fungi incertae sedis</taxon>
        <taxon>Mucoromycota</taxon>
        <taxon>Mortierellomycotina</taxon>
        <taxon>Mortierellomycetes</taxon>
        <taxon>Mortierellales</taxon>
        <taxon>Mortierellaceae</taxon>
        <taxon>Linnemannia</taxon>
    </lineage>
</organism>
<feature type="domain" description="Myb-like" evidence="2">
    <location>
        <begin position="217"/>
        <end position="262"/>
    </location>
</feature>
<protein>
    <recommendedName>
        <fullName evidence="2">Myb-like domain-containing protein</fullName>
    </recommendedName>
</protein>
<accession>A0ABQ7K7T9</accession>
<dbReference type="EMBL" id="JAAAIM010000191">
    <property type="protein sequence ID" value="KAG0292583.1"/>
    <property type="molecule type" value="Genomic_DNA"/>
</dbReference>
<keyword evidence="4" id="KW-1185">Reference proteome</keyword>
<proteinExistence type="predicted"/>
<feature type="region of interest" description="Disordered" evidence="1">
    <location>
        <begin position="383"/>
        <end position="412"/>
    </location>
</feature>
<sequence length="438" mass="49712">MQTQQKSQRDQDPAGPLQDYRTIIITTTHHGAEVPTLPGQPSAKRNAPVSSQTSQLSANPSQPCPYPPKSHARILAAYINEYNVDVPEPERRSSGQLGTDRPSTLAGLGDPNGLSTKVPGVAAACTQILSAALPSFIPSMVAPLVCVFSYQTPAISDLVPIPYTPFPRPDASTSSSSAGESLLSPSSIKKVEESARKEFVYPFHPDSGIVVVHSKTWTQHEREALYLAATRFRLSGQWSKIREMMNLHRTDMEIETEYKKLYAHRELDDHHLLLSDDEDDYYEARPSIIDAMTHNSEGEGQEEDEDADDETETMIFMKFGGSQSAHHKRQQVQHLQSRRLHYDLLHLQPQPPVPQQELQHHHQPKQENYYQQQQQQQQYLGNGALNVPPLHDNNTHYHQQQQQQQQQRLSSDPDPIRIFKKEFMIDKRFILEEIPMRI</sequence>
<dbReference type="PROSITE" id="PS50090">
    <property type="entry name" value="MYB_LIKE"/>
    <property type="match status" value="1"/>
</dbReference>
<gene>
    <name evidence="3" type="ORF">BGZ96_003961</name>
</gene>